<dbReference type="PANTHER" id="PTHR11365">
    <property type="entry name" value="5-OXOPROLINASE RELATED"/>
    <property type="match status" value="1"/>
</dbReference>
<dbReference type="GO" id="GO:0017168">
    <property type="term" value="F:5-oxoprolinase (ATP-hydrolyzing) activity"/>
    <property type="evidence" value="ECO:0007669"/>
    <property type="project" value="TreeGrafter"/>
</dbReference>
<comment type="caution">
    <text evidence="2">The sequence shown here is derived from an EMBL/GenBank/DDBJ whole genome shotgun (WGS) entry which is preliminary data.</text>
</comment>
<protein>
    <submittedName>
        <fullName evidence="2">Hydantoinase B/oxoprolinase family protein</fullName>
    </submittedName>
</protein>
<feature type="domain" description="Hydantoinase B/oxoprolinase" evidence="1">
    <location>
        <begin position="52"/>
        <end position="635"/>
    </location>
</feature>
<dbReference type="Proteomes" id="UP000769766">
    <property type="component" value="Unassembled WGS sequence"/>
</dbReference>
<gene>
    <name evidence="2" type="ORF">HYY20_11230</name>
</gene>
<proteinExistence type="predicted"/>
<dbReference type="GO" id="GO:0006749">
    <property type="term" value="P:glutathione metabolic process"/>
    <property type="evidence" value="ECO:0007669"/>
    <property type="project" value="TreeGrafter"/>
</dbReference>
<dbReference type="GO" id="GO:0005829">
    <property type="term" value="C:cytosol"/>
    <property type="evidence" value="ECO:0007669"/>
    <property type="project" value="TreeGrafter"/>
</dbReference>
<dbReference type="InterPro" id="IPR003692">
    <property type="entry name" value="Hydantoinase_B"/>
</dbReference>
<dbReference type="AlphaFoldDB" id="A0A932CQH9"/>
<evidence type="ECO:0000313" key="3">
    <source>
        <dbReference type="Proteomes" id="UP000769766"/>
    </source>
</evidence>
<dbReference type="PANTHER" id="PTHR11365:SF23">
    <property type="entry name" value="HYPOTHETICAL 5-OXOPROLINASE (EUROFUNG)-RELATED"/>
    <property type="match status" value="1"/>
</dbReference>
<dbReference type="Pfam" id="PF02538">
    <property type="entry name" value="Hydantoinase_B"/>
    <property type="match status" value="1"/>
</dbReference>
<sequence>MQEPHRFDFHGGFEMALINGKGLKEYLQEIDRLTEETGCYAGLTTLRLWQEDPLKFNRFAAKLYHACTSALQTAKIIAASPAAREMGEMLICIATTDGKPVATSLGLVPHVGLQESQIRWVIENNYEENPGIRDGDIFCNNDPRCGCAHPADCNTFIPIVYQGEVIAWAASINHILDVGAPIAGGVPLYAPDTTFDGFLYPTLKAGENFEYFQWFDLMWKRRTRVPSFNILDERARGASCILLRNRLLEMVEEFGIDYVKEGMSELVELARREVRDRIKTMFVPGRYRIVNFKPIFYKGIWDKMFPQSAKNWLLHIMMTVFLKPEGRIEMDFDGSSSWDWNHAVGSEHLLKAVQILSLAFYFPFSTGLNGGLLMNIDLHTSPGSIFRGIEEHPLTSATLPWMPALLVMGYICRAYVQSLFSAGYLEECVLSETMAGIPQGGGILPDGTHWAWSDFEHMGCSGVSACAYRDGFTQAYQLISPVTDFGTVEDWEYVMPPAFYLGRALLPDEFGHGKFRSSNMCQATWVVLDPGRIMAVSGLNNPNTLLPLPSNGGMSGGYPFSGNYIAVATETNVRELIEKQLPLPRHFGEVIQFAREGKLRVGEIRIIKTDLDNANLSDGDIFAFAGGTGSGWGDPLERFVALLEKDLRQGYMTPQVAEQIYGAVVKRPEGAPQVDEEATAERRQELREERKAKAIPVEEWWKQEREQLLNGELQQEEIRAMYQDCLKYPAFRQELLGFWQLPEQVWSDGR</sequence>
<dbReference type="EMBL" id="JACPRF010000342">
    <property type="protein sequence ID" value="MBI2877444.1"/>
    <property type="molecule type" value="Genomic_DNA"/>
</dbReference>
<dbReference type="InterPro" id="IPR045079">
    <property type="entry name" value="Oxoprolinase-like"/>
</dbReference>
<evidence type="ECO:0000313" key="2">
    <source>
        <dbReference type="EMBL" id="MBI2877444.1"/>
    </source>
</evidence>
<accession>A0A932CQH9</accession>
<organism evidence="2 3">
    <name type="scientific">Tectimicrobiota bacterium</name>
    <dbReference type="NCBI Taxonomy" id="2528274"/>
    <lineage>
        <taxon>Bacteria</taxon>
        <taxon>Pseudomonadati</taxon>
        <taxon>Nitrospinota/Tectimicrobiota group</taxon>
        <taxon>Candidatus Tectimicrobiota</taxon>
    </lineage>
</organism>
<name>A0A932CQH9_UNCTE</name>
<reference evidence="2" key="1">
    <citation type="submission" date="2020-07" db="EMBL/GenBank/DDBJ databases">
        <title>Huge and variable diversity of episymbiotic CPR bacteria and DPANN archaea in groundwater ecosystems.</title>
        <authorList>
            <person name="He C.Y."/>
            <person name="Keren R."/>
            <person name="Whittaker M."/>
            <person name="Farag I.F."/>
            <person name="Doudna J."/>
            <person name="Cate J.H.D."/>
            <person name="Banfield J.F."/>
        </authorList>
    </citation>
    <scope>NUCLEOTIDE SEQUENCE</scope>
    <source>
        <strain evidence="2">NC_groundwater_672_Ag_B-0.1um_62_36</strain>
    </source>
</reference>
<evidence type="ECO:0000259" key="1">
    <source>
        <dbReference type="Pfam" id="PF02538"/>
    </source>
</evidence>